<accession>A0ABN4R7J0</accession>
<comment type="similarity">
    <text evidence="1">Belongs to the universal stress protein A family.</text>
</comment>
<reference evidence="3 4" key="1">
    <citation type="submission" date="2016-06" db="EMBL/GenBank/DDBJ databases">
        <title>Complete genome sequences of Bordetella bronchialis and Bordetella flabilis.</title>
        <authorList>
            <person name="LiPuma J.J."/>
            <person name="Spilker T."/>
        </authorList>
    </citation>
    <scope>NUCLEOTIDE SEQUENCE [LARGE SCALE GENOMIC DNA]</scope>
    <source>
        <strain evidence="3 4">AU3182</strain>
    </source>
</reference>
<feature type="domain" description="UspA" evidence="2">
    <location>
        <begin position="154"/>
        <end position="275"/>
    </location>
</feature>
<dbReference type="EMBL" id="CP016170">
    <property type="protein sequence ID" value="ANN67186.1"/>
    <property type="molecule type" value="Genomic_DNA"/>
</dbReference>
<dbReference type="PANTHER" id="PTHR46268">
    <property type="entry name" value="STRESS RESPONSE PROTEIN NHAX"/>
    <property type="match status" value="1"/>
</dbReference>
<name>A0ABN4R7J0_9BORD</name>
<sequence>MLKRIALQVEKDAACAGRTAVAAALAARFHAELLGIYVSFAPPRYLFDEAYVPSALQEIALRQMQEDRRKCEEAFQRQAGGSGIAVQWRAPEGRADELLARHARCADLLVISQSVDGVTDSVLAPDMTESVILTAGRPVLAVPYSGEFETVGTRILFCWDHGREAARALADAAPFFATASEIVALTLDANSDEMRRRQTVVGDLEAYFHAHGYVRPRVTTGETAGIGTGNAILNAASDYGCDLIVMGLYGHSRAREWVLGGASRAILKSMTVPVLFSH</sequence>
<dbReference type="Pfam" id="PF00582">
    <property type="entry name" value="Usp"/>
    <property type="match status" value="2"/>
</dbReference>
<organism evidence="3 4">
    <name type="scientific">Bordetella bronchialis</name>
    <dbReference type="NCBI Taxonomy" id="463025"/>
    <lineage>
        <taxon>Bacteria</taxon>
        <taxon>Pseudomonadati</taxon>
        <taxon>Pseudomonadota</taxon>
        <taxon>Betaproteobacteria</taxon>
        <taxon>Burkholderiales</taxon>
        <taxon>Alcaligenaceae</taxon>
        <taxon>Bordetella</taxon>
    </lineage>
</organism>
<proteinExistence type="inferred from homology"/>
<evidence type="ECO:0000256" key="1">
    <source>
        <dbReference type="ARBA" id="ARBA00008791"/>
    </source>
</evidence>
<feature type="domain" description="UspA" evidence="2">
    <location>
        <begin position="1"/>
        <end position="143"/>
    </location>
</feature>
<keyword evidence="4" id="KW-1185">Reference proteome</keyword>
<dbReference type="Proteomes" id="UP000091897">
    <property type="component" value="Chromosome"/>
</dbReference>
<evidence type="ECO:0000313" key="3">
    <source>
        <dbReference type="EMBL" id="ANN67186.1"/>
    </source>
</evidence>
<protein>
    <recommendedName>
        <fullName evidence="2">UspA domain-containing protein</fullName>
    </recommendedName>
</protein>
<evidence type="ECO:0000259" key="2">
    <source>
        <dbReference type="Pfam" id="PF00582"/>
    </source>
</evidence>
<dbReference type="PANTHER" id="PTHR46268:SF15">
    <property type="entry name" value="UNIVERSAL STRESS PROTEIN HP_0031"/>
    <property type="match status" value="1"/>
</dbReference>
<dbReference type="InterPro" id="IPR006016">
    <property type="entry name" value="UspA"/>
</dbReference>
<dbReference type="SUPFAM" id="SSF52402">
    <property type="entry name" value="Adenine nucleotide alpha hydrolases-like"/>
    <property type="match status" value="2"/>
</dbReference>
<dbReference type="RefSeq" id="WP_066349891.1">
    <property type="nucleotide sequence ID" value="NZ_CBCSFJ010000007.1"/>
</dbReference>
<dbReference type="CDD" id="cd00293">
    <property type="entry name" value="USP-like"/>
    <property type="match status" value="1"/>
</dbReference>
<evidence type="ECO:0000313" key="4">
    <source>
        <dbReference type="Proteomes" id="UP000091897"/>
    </source>
</evidence>
<dbReference type="Gene3D" id="3.40.50.12370">
    <property type="match status" value="1"/>
</dbReference>
<gene>
    <name evidence="3" type="ORF">BAU06_13575</name>
</gene>